<dbReference type="InterPro" id="IPR023387">
    <property type="entry name" value="DUF1653-like_dom"/>
</dbReference>
<accession>A0A6S6SKH1</accession>
<feature type="domain" description="DUF1653" evidence="1">
    <location>
        <begin position="21"/>
        <end position="82"/>
    </location>
</feature>
<dbReference type="Pfam" id="PF07866">
    <property type="entry name" value="DUF1653"/>
    <property type="match status" value="1"/>
</dbReference>
<sequence length="86" mass="10413">MVNREVYYNSTMKKDKKIKTGIYKHYKGNLYEVLDRGRHSETEEWMVIYRTLYGDGSTWVRPYDMFIETVEIEGKILKRFEYVGKS</sequence>
<reference evidence="2" key="1">
    <citation type="submission" date="2020-01" db="EMBL/GenBank/DDBJ databases">
        <authorList>
            <person name="Meier V. D."/>
            <person name="Meier V D."/>
        </authorList>
    </citation>
    <scope>NUCLEOTIDE SEQUENCE</scope>
    <source>
        <strain evidence="2">HLG_WM_MAG_06</strain>
    </source>
</reference>
<dbReference type="InterPro" id="IPR037135">
    <property type="entry name" value="DUF1653-like_dom_sf"/>
</dbReference>
<evidence type="ECO:0000313" key="2">
    <source>
        <dbReference type="EMBL" id="CAA6805626.1"/>
    </source>
</evidence>
<gene>
    <name evidence="2" type="ORF">HELGO_WM3930</name>
</gene>
<protein>
    <recommendedName>
        <fullName evidence="1">DUF1653 domain-containing protein</fullName>
    </recommendedName>
</protein>
<evidence type="ECO:0000259" key="1">
    <source>
        <dbReference type="Pfam" id="PF07866"/>
    </source>
</evidence>
<dbReference type="Gene3D" id="2.30.30.320">
    <property type="entry name" value="DUF1653-like domain"/>
    <property type="match status" value="1"/>
</dbReference>
<dbReference type="AlphaFoldDB" id="A0A6S6SKH1"/>
<name>A0A6S6SKH1_9BACT</name>
<dbReference type="EMBL" id="CACVAP010000047">
    <property type="protein sequence ID" value="CAA6805626.1"/>
    <property type="molecule type" value="Genomic_DNA"/>
</dbReference>
<proteinExistence type="predicted"/>
<organism evidence="2">
    <name type="scientific">uncultured Sulfurovum sp</name>
    <dbReference type="NCBI Taxonomy" id="269237"/>
    <lineage>
        <taxon>Bacteria</taxon>
        <taxon>Pseudomonadati</taxon>
        <taxon>Campylobacterota</taxon>
        <taxon>Epsilonproteobacteria</taxon>
        <taxon>Campylobacterales</taxon>
        <taxon>Sulfurovaceae</taxon>
        <taxon>Sulfurovum</taxon>
        <taxon>environmental samples</taxon>
    </lineage>
</organism>